<sequence>MASRSRRRFVTVASSHENLITDDRRNSALDFQLKRSTARQPQAAKPEVPAQSSSAAREADLAERKLAARAWITPWLDVRTKGESSQILRAMQKRVAMMDDGRADNAMSRQLNKGRFLSKEEIAAQADSPSEGESTSQDDSRYAPSQTYEDGSLLFSSSTLGSSAAPSS</sequence>
<dbReference type="EMBL" id="JALJOS010000007">
    <property type="protein sequence ID" value="KAK9836806.1"/>
    <property type="molecule type" value="Genomic_DNA"/>
</dbReference>
<gene>
    <name evidence="2" type="ORF">WJX74_008452</name>
</gene>
<feature type="compositionally biased region" description="Polar residues" evidence="1">
    <location>
        <begin position="127"/>
        <end position="149"/>
    </location>
</feature>
<name>A0AAW1RSQ1_9CHLO</name>
<evidence type="ECO:0000256" key="1">
    <source>
        <dbReference type="SAM" id="MobiDB-lite"/>
    </source>
</evidence>
<feature type="region of interest" description="Disordered" evidence="1">
    <location>
        <begin position="35"/>
        <end position="56"/>
    </location>
</feature>
<accession>A0AAW1RSQ1</accession>
<comment type="caution">
    <text evidence="2">The sequence shown here is derived from an EMBL/GenBank/DDBJ whole genome shotgun (WGS) entry which is preliminary data.</text>
</comment>
<feature type="region of interest" description="Disordered" evidence="1">
    <location>
        <begin position="99"/>
        <end position="168"/>
    </location>
</feature>
<evidence type="ECO:0000313" key="2">
    <source>
        <dbReference type="EMBL" id="KAK9836806.1"/>
    </source>
</evidence>
<evidence type="ECO:0000313" key="3">
    <source>
        <dbReference type="Proteomes" id="UP001438707"/>
    </source>
</evidence>
<feature type="compositionally biased region" description="Low complexity" evidence="1">
    <location>
        <begin position="151"/>
        <end position="168"/>
    </location>
</feature>
<protein>
    <submittedName>
        <fullName evidence="2">Uncharacterized protein</fullName>
    </submittedName>
</protein>
<dbReference type="AlphaFoldDB" id="A0AAW1RSQ1"/>
<proteinExistence type="predicted"/>
<keyword evidence="3" id="KW-1185">Reference proteome</keyword>
<reference evidence="2 3" key="1">
    <citation type="journal article" date="2024" name="Nat. Commun.">
        <title>Phylogenomics reveals the evolutionary origins of lichenization in chlorophyte algae.</title>
        <authorList>
            <person name="Puginier C."/>
            <person name="Libourel C."/>
            <person name="Otte J."/>
            <person name="Skaloud P."/>
            <person name="Haon M."/>
            <person name="Grisel S."/>
            <person name="Petersen M."/>
            <person name="Berrin J.G."/>
            <person name="Delaux P.M."/>
            <person name="Dal Grande F."/>
            <person name="Keller J."/>
        </authorList>
    </citation>
    <scope>NUCLEOTIDE SEQUENCE [LARGE SCALE GENOMIC DNA]</scope>
    <source>
        <strain evidence="2 3">SAG 2145</strain>
    </source>
</reference>
<dbReference type="Proteomes" id="UP001438707">
    <property type="component" value="Unassembled WGS sequence"/>
</dbReference>
<organism evidence="2 3">
    <name type="scientific">Apatococcus lobatus</name>
    <dbReference type="NCBI Taxonomy" id="904363"/>
    <lineage>
        <taxon>Eukaryota</taxon>
        <taxon>Viridiplantae</taxon>
        <taxon>Chlorophyta</taxon>
        <taxon>core chlorophytes</taxon>
        <taxon>Trebouxiophyceae</taxon>
        <taxon>Chlorellales</taxon>
        <taxon>Chlorellaceae</taxon>
        <taxon>Apatococcus</taxon>
    </lineage>
</organism>